<reference evidence="9 10" key="1">
    <citation type="submission" date="2024-06" db="EMBL/GenBank/DDBJ databases">
        <title>Fanconibacter daqui strain Q02 whole shotgun sequencing project.</title>
        <authorList>
            <person name="Rodrigues J.W.A."/>
            <person name="Viana L.C."/>
            <person name="Vieira E.C."/>
            <person name="Souza F.O.L."/>
            <person name="Alegria O.C."/>
            <person name="Patroca S."/>
            <person name="Cruz A.C.R."/>
            <person name="Nunes A.R.C."/>
        </authorList>
    </citation>
    <scope>NUCLEOTIDE SEQUENCE [LARGE SCALE GENOMIC DNA]</scope>
    <source>
        <strain evidence="9 10">Q02</strain>
    </source>
</reference>
<dbReference type="InterPro" id="IPR000021">
    <property type="entry name" value="Hok/gef_toxin"/>
</dbReference>
<evidence type="ECO:0000256" key="2">
    <source>
        <dbReference type="ARBA" id="ARBA00022475"/>
    </source>
</evidence>
<name>A0ABV1PRN7_9ENTR</name>
<evidence type="ECO:0000256" key="7">
    <source>
        <dbReference type="ARBA" id="ARBA00023136"/>
    </source>
</evidence>
<evidence type="ECO:0000256" key="6">
    <source>
        <dbReference type="ARBA" id="ARBA00022989"/>
    </source>
</evidence>
<comment type="subcellular location">
    <subcellularLocation>
        <location evidence="1 8">Cell inner membrane</location>
        <topology evidence="1 8">Single-pass membrane protein</topology>
    </subcellularLocation>
</comment>
<proteinExistence type="inferred from homology"/>
<sequence length="52" mass="5851">MKMPRNALIWCVLIVCLTLLIFTSLIRKSLCEIRYKDGFREVAASMACGSGK</sequence>
<dbReference type="RefSeq" id="WP_024556819.1">
    <property type="nucleotide sequence ID" value="NZ_BMKJ01000007.1"/>
</dbReference>
<dbReference type="NCBIfam" id="NF007279">
    <property type="entry name" value="PRK09738.1"/>
    <property type="match status" value="1"/>
</dbReference>
<keyword evidence="10" id="KW-1185">Reference proteome</keyword>
<evidence type="ECO:0000256" key="8">
    <source>
        <dbReference type="RuleBase" id="RU221113"/>
    </source>
</evidence>
<dbReference type="InterPro" id="IPR018084">
    <property type="entry name" value="Hok/gef_toxin_CS"/>
</dbReference>
<evidence type="ECO:0000256" key="1">
    <source>
        <dbReference type="ARBA" id="ARBA00004377"/>
    </source>
</evidence>
<evidence type="ECO:0000256" key="3">
    <source>
        <dbReference type="ARBA" id="ARBA00022519"/>
    </source>
</evidence>
<comment type="caution">
    <text evidence="9">The sequence shown here is derived from an EMBL/GenBank/DDBJ whole genome shotgun (WGS) entry which is preliminary data.</text>
</comment>
<keyword evidence="2" id="KW-1003">Cell membrane</keyword>
<comment type="similarity">
    <text evidence="8">Belongs to the hok/gef family.</text>
</comment>
<dbReference type="PRINTS" id="PR00281">
    <property type="entry name" value="HOKGEFTOXIC"/>
</dbReference>
<keyword evidence="4" id="KW-1277">Toxin-antitoxin system</keyword>
<evidence type="ECO:0000256" key="4">
    <source>
        <dbReference type="ARBA" id="ARBA00022649"/>
    </source>
</evidence>
<organism evidence="9 10">
    <name type="scientific">Franconibacter daqui</name>
    <dbReference type="NCBI Taxonomy" id="2047724"/>
    <lineage>
        <taxon>Bacteria</taxon>
        <taxon>Pseudomonadati</taxon>
        <taxon>Pseudomonadota</taxon>
        <taxon>Gammaproteobacteria</taxon>
        <taxon>Enterobacterales</taxon>
        <taxon>Enterobacteriaceae</taxon>
        <taxon>Franconibacter</taxon>
    </lineage>
</organism>
<dbReference type="EMBL" id="JBEHGX010000010">
    <property type="protein sequence ID" value="MER0127492.1"/>
    <property type="molecule type" value="Genomic_DNA"/>
</dbReference>
<gene>
    <name evidence="9" type="ORF">ABQG75_17345</name>
</gene>
<keyword evidence="6" id="KW-1133">Transmembrane helix</keyword>
<keyword evidence="3" id="KW-0997">Cell inner membrane</keyword>
<evidence type="ECO:0000313" key="9">
    <source>
        <dbReference type="EMBL" id="MER0127492.1"/>
    </source>
</evidence>
<accession>A0ABV1PRN7</accession>
<keyword evidence="5" id="KW-0812">Transmembrane</keyword>
<protein>
    <submittedName>
        <fullName evidence="9">Type I toxin-antitoxin system Hok family toxin</fullName>
    </submittedName>
</protein>
<keyword evidence="7" id="KW-0472">Membrane</keyword>
<dbReference type="Proteomes" id="UP001447374">
    <property type="component" value="Unassembled WGS sequence"/>
</dbReference>
<dbReference type="PROSITE" id="PS00556">
    <property type="entry name" value="HOK_GEF"/>
    <property type="match status" value="1"/>
</dbReference>
<evidence type="ECO:0000256" key="5">
    <source>
        <dbReference type="ARBA" id="ARBA00022692"/>
    </source>
</evidence>
<dbReference type="Pfam" id="PF01848">
    <property type="entry name" value="HOK_GEF"/>
    <property type="match status" value="1"/>
</dbReference>
<evidence type="ECO:0000313" key="10">
    <source>
        <dbReference type="Proteomes" id="UP001447374"/>
    </source>
</evidence>